<feature type="transmembrane region" description="Helical" evidence="2">
    <location>
        <begin position="12"/>
        <end position="31"/>
    </location>
</feature>
<gene>
    <name evidence="3" type="ORF">CYCCA115_LOCUS6483</name>
</gene>
<feature type="compositionally biased region" description="Basic residues" evidence="1">
    <location>
        <begin position="210"/>
        <end position="224"/>
    </location>
</feature>
<keyword evidence="2" id="KW-0472">Membrane</keyword>
<name>A0AAD2CNK0_9STRA</name>
<feature type="region of interest" description="Disordered" evidence="1">
    <location>
        <begin position="210"/>
        <end position="230"/>
    </location>
</feature>
<evidence type="ECO:0000256" key="2">
    <source>
        <dbReference type="SAM" id="Phobius"/>
    </source>
</evidence>
<evidence type="ECO:0000313" key="4">
    <source>
        <dbReference type="Proteomes" id="UP001295423"/>
    </source>
</evidence>
<reference evidence="3" key="1">
    <citation type="submission" date="2023-08" db="EMBL/GenBank/DDBJ databases">
        <authorList>
            <person name="Audoor S."/>
            <person name="Bilcke G."/>
        </authorList>
    </citation>
    <scope>NUCLEOTIDE SEQUENCE</scope>
</reference>
<dbReference type="Proteomes" id="UP001295423">
    <property type="component" value="Unassembled WGS sequence"/>
</dbReference>
<dbReference type="Gene3D" id="3.40.50.300">
    <property type="entry name" value="P-loop containing nucleotide triphosphate hydrolases"/>
    <property type="match status" value="1"/>
</dbReference>
<dbReference type="InterPro" id="IPR027417">
    <property type="entry name" value="P-loop_NTPase"/>
</dbReference>
<dbReference type="AlphaFoldDB" id="A0AAD2CNK0"/>
<dbReference type="InterPro" id="IPR005331">
    <property type="entry name" value="Sulfotransferase"/>
</dbReference>
<keyword evidence="4" id="KW-1185">Reference proteome</keyword>
<organism evidence="3 4">
    <name type="scientific">Cylindrotheca closterium</name>
    <dbReference type="NCBI Taxonomy" id="2856"/>
    <lineage>
        <taxon>Eukaryota</taxon>
        <taxon>Sar</taxon>
        <taxon>Stramenopiles</taxon>
        <taxon>Ochrophyta</taxon>
        <taxon>Bacillariophyta</taxon>
        <taxon>Bacillariophyceae</taxon>
        <taxon>Bacillariophycidae</taxon>
        <taxon>Bacillariales</taxon>
        <taxon>Bacillariaceae</taxon>
        <taxon>Cylindrotheca</taxon>
    </lineage>
</organism>
<evidence type="ECO:0000313" key="3">
    <source>
        <dbReference type="EMBL" id="CAJ1939211.1"/>
    </source>
</evidence>
<dbReference type="Pfam" id="PF03567">
    <property type="entry name" value="Sulfotransfer_2"/>
    <property type="match status" value="1"/>
</dbReference>
<evidence type="ECO:0000256" key="1">
    <source>
        <dbReference type="SAM" id="MobiDB-lite"/>
    </source>
</evidence>
<evidence type="ECO:0008006" key="5">
    <source>
        <dbReference type="Google" id="ProtNLM"/>
    </source>
</evidence>
<protein>
    <recommendedName>
        <fullName evidence="5">Sulfotransferase domain-containing protein</fullName>
    </recommendedName>
</protein>
<dbReference type="GO" id="GO:0016020">
    <property type="term" value="C:membrane"/>
    <property type="evidence" value="ECO:0007669"/>
    <property type="project" value="InterPro"/>
</dbReference>
<dbReference type="GO" id="GO:0008146">
    <property type="term" value="F:sulfotransferase activity"/>
    <property type="evidence" value="ECO:0007669"/>
    <property type="project" value="InterPro"/>
</dbReference>
<sequence>MLYGGSNRSQRLRFIFGICIAVVALFNAYIATYHHQHIVEKVTTDPLTTPFLSGSGRNQDFSPSSTASRASSATLSHSLISSTPHQKLDRTKPRRVLFVHIGKTGGETIRQTLRVACRMRQNPSLQESCLQKFKNDPSLGKTPLNQQTIGTIHCLLMVPANALSKASTLLVSVRNPIERVISWFRYLHPGNCNPLVDKQSTACNVKKALRRERKEARKRQKRGTKGGDKPSSWITRFFQCFDSLPQVGLALKRDDASLAAANNCSALAQKTIRGAASPISSHIYFNYEYYWNQTLALGPELETMVVRTEYLWEDLDHVQSLLHDDGAENATTTQYNLPPRNNHTHGSESHRHVDSISGPALQYLCCALSREIYFYVGWIHRAVNLDVVHKQQALDGVTKYCNNKASANRDDFLVWATTDLATMESMLCT</sequence>
<comment type="caution">
    <text evidence="3">The sequence shown here is derived from an EMBL/GenBank/DDBJ whole genome shotgun (WGS) entry which is preliminary data.</text>
</comment>
<proteinExistence type="predicted"/>
<keyword evidence="2" id="KW-0812">Transmembrane</keyword>
<keyword evidence="2" id="KW-1133">Transmembrane helix</keyword>
<dbReference type="EMBL" id="CAKOGP040000779">
    <property type="protein sequence ID" value="CAJ1939211.1"/>
    <property type="molecule type" value="Genomic_DNA"/>
</dbReference>
<accession>A0AAD2CNK0</accession>